<evidence type="ECO:0000313" key="9">
    <source>
        <dbReference type="Proteomes" id="UP001595528"/>
    </source>
</evidence>
<evidence type="ECO:0000313" key="8">
    <source>
        <dbReference type="EMBL" id="MFC3230022.1"/>
    </source>
</evidence>
<sequence length="240" mass="26753">MPDGDRQFYGRRHGKKLRQNRAELLHSLLPRIAVPAEAACFAGPAGEAGPAVDPRRFFDRPVRQVWLEIGFGGGEHLAAQAAAHPDVGLIGAEPYINGVATLLSAVARDGLPNIRVLADDVRPLLSRLQPGSLDRVFILFPDPWPKLRHQRRRIVNAEVLDWLAAAMAPGAELRLATDHMDYARWMMAHLARHPDFAWTAESAADWRQPPADWCATRYERKARSAGARPVFLLFRRRAAA</sequence>
<dbReference type="Pfam" id="PF02390">
    <property type="entry name" value="Methyltransf_4"/>
    <property type="match status" value="1"/>
</dbReference>
<comment type="caution">
    <text evidence="7">Lacks conserved residue(s) required for the propagation of feature annotation.</text>
</comment>
<keyword evidence="5 7" id="KW-0949">S-adenosyl-L-methionine</keyword>
<feature type="binding site" evidence="7">
    <location>
        <begin position="216"/>
        <end position="219"/>
    </location>
    <ligand>
        <name>substrate</name>
    </ligand>
</feature>
<dbReference type="RefSeq" id="WP_379904791.1">
    <property type="nucleotide sequence ID" value="NZ_JBHRTR010000035.1"/>
</dbReference>
<accession>A0ABV7L5W7</accession>
<dbReference type="SUPFAM" id="SSF53335">
    <property type="entry name" value="S-adenosyl-L-methionine-dependent methyltransferases"/>
    <property type="match status" value="1"/>
</dbReference>
<keyword evidence="4 7" id="KW-0808">Transferase</keyword>
<keyword evidence="6 7" id="KW-0819">tRNA processing</keyword>
<protein>
    <recommendedName>
        <fullName evidence="7">tRNA (guanine-N(7)-)-methyltransferase</fullName>
        <ecNumber evidence="7">2.1.1.33</ecNumber>
    </recommendedName>
    <alternativeName>
        <fullName evidence="7">tRNA (guanine(46)-N(7))-methyltransferase</fullName>
    </alternativeName>
    <alternativeName>
        <fullName evidence="7">tRNA(m7G46)-methyltransferase</fullName>
    </alternativeName>
</protein>
<evidence type="ECO:0000256" key="1">
    <source>
        <dbReference type="ARBA" id="ARBA00000142"/>
    </source>
</evidence>
<dbReference type="Gene3D" id="3.40.50.150">
    <property type="entry name" value="Vaccinia Virus protein VP39"/>
    <property type="match status" value="1"/>
</dbReference>
<comment type="similarity">
    <text evidence="7">Belongs to the class I-like SAM-binding methyltransferase superfamily. TrmB family.</text>
</comment>
<dbReference type="InterPro" id="IPR029063">
    <property type="entry name" value="SAM-dependent_MTases_sf"/>
</dbReference>
<dbReference type="InterPro" id="IPR055361">
    <property type="entry name" value="tRNA_methyltr_TrmB_bact"/>
</dbReference>
<feature type="binding site" evidence="7">
    <location>
        <position position="120"/>
    </location>
    <ligand>
        <name>S-adenosyl-L-methionine</name>
        <dbReference type="ChEBI" id="CHEBI:59789"/>
    </ligand>
</feature>
<evidence type="ECO:0000256" key="3">
    <source>
        <dbReference type="ARBA" id="ARBA00022603"/>
    </source>
</evidence>
<dbReference type="HAMAP" id="MF_01057">
    <property type="entry name" value="tRNA_methyltr_TrmB"/>
    <property type="match status" value="1"/>
</dbReference>
<evidence type="ECO:0000256" key="2">
    <source>
        <dbReference type="ARBA" id="ARBA00003015"/>
    </source>
</evidence>
<dbReference type="EC" id="2.1.1.33" evidence="7"/>
<feature type="binding site" evidence="7">
    <location>
        <position position="68"/>
    </location>
    <ligand>
        <name>S-adenosyl-L-methionine</name>
        <dbReference type="ChEBI" id="CHEBI:59789"/>
    </ligand>
</feature>
<keyword evidence="9" id="KW-1185">Reference proteome</keyword>
<gene>
    <name evidence="7 8" type="primary">trmB</name>
    <name evidence="8" type="ORF">ACFOGJ_22415</name>
</gene>
<organism evidence="8 9">
    <name type="scientific">Marinibaculum pumilum</name>
    <dbReference type="NCBI Taxonomy" id="1766165"/>
    <lineage>
        <taxon>Bacteria</taxon>
        <taxon>Pseudomonadati</taxon>
        <taxon>Pseudomonadota</taxon>
        <taxon>Alphaproteobacteria</taxon>
        <taxon>Rhodospirillales</taxon>
        <taxon>Rhodospirillaceae</taxon>
        <taxon>Marinibaculum</taxon>
    </lineage>
</organism>
<evidence type="ECO:0000256" key="5">
    <source>
        <dbReference type="ARBA" id="ARBA00022691"/>
    </source>
</evidence>
<evidence type="ECO:0000256" key="6">
    <source>
        <dbReference type="ARBA" id="ARBA00022694"/>
    </source>
</evidence>
<proteinExistence type="inferred from homology"/>
<dbReference type="GO" id="GO:0008176">
    <property type="term" value="F:tRNA (guanine(46)-N7)-methyltransferase activity"/>
    <property type="evidence" value="ECO:0007669"/>
    <property type="project" value="UniProtKB-EC"/>
</dbReference>
<comment type="pathway">
    <text evidence="7">tRNA modification; N(7)-methylguanine-tRNA biosynthesis.</text>
</comment>
<reference evidence="9" key="1">
    <citation type="journal article" date="2019" name="Int. J. Syst. Evol. Microbiol.">
        <title>The Global Catalogue of Microorganisms (GCM) 10K type strain sequencing project: providing services to taxonomists for standard genome sequencing and annotation.</title>
        <authorList>
            <consortium name="The Broad Institute Genomics Platform"/>
            <consortium name="The Broad Institute Genome Sequencing Center for Infectious Disease"/>
            <person name="Wu L."/>
            <person name="Ma J."/>
        </authorList>
    </citation>
    <scope>NUCLEOTIDE SEQUENCE [LARGE SCALE GENOMIC DNA]</scope>
    <source>
        <strain evidence="9">KCTC 42964</strain>
    </source>
</reference>
<evidence type="ECO:0000256" key="4">
    <source>
        <dbReference type="ARBA" id="ARBA00022679"/>
    </source>
</evidence>
<dbReference type="EMBL" id="JBHRTR010000035">
    <property type="protein sequence ID" value="MFC3230022.1"/>
    <property type="molecule type" value="Genomic_DNA"/>
</dbReference>
<feature type="binding site" evidence="7">
    <location>
        <position position="146"/>
    </location>
    <ligand>
        <name>substrate</name>
    </ligand>
</feature>
<dbReference type="PANTHER" id="PTHR23417:SF14">
    <property type="entry name" value="PENTACOTRIPEPTIDE-REPEAT REGION OF PRORP DOMAIN-CONTAINING PROTEIN"/>
    <property type="match status" value="1"/>
</dbReference>
<comment type="function">
    <text evidence="2 7">Catalyzes the formation of N(7)-methylguanine at position 46 (m7G46) in tRNA.</text>
</comment>
<feature type="binding site" evidence="7">
    <location>
        <position position="178"/>
    </location>
    <ligand>
        <name>substrate</name>
    </ligand>
</feature>
<dbReference type="PANTHER" id="PTHR23417">
    <property type="entry name" value="3-DEOXY-D-MANNO-OCTULOSONIC-ACID TRANSFERASE/TRNA GUANINE-N 7 - -METHYLTRANSFERASE"/>
    <property type="match status" value="1"/>
</dbReference>
<comment type="catalytic activity">
    <reaction evidence="1 7">
        <text>guanosine(46) in tRNA + S-adenosyl-L-methionine = N(7)-methylguanosine(46) in tRNA + S-adenosyl-L-homocysteine</text>
        <dbReference type="Rhea" id="RHEA:42708"/>
        <dbReference type="Rhea" id="RHEA-COMP:10188"/>
        <dbReference type="Rhea" id="RHEA-COMP:10189"/>
        <dbReference type="ChEBI" id="CHEBI:57856"/>
        <dbReference type="ChEBI" id="CHEBI:59789"/>
        <dbReference type="ChEBI" id="CHEBI:74269"/>
        <dbReference type="ChEBI" id="CHEBI:74480"/>
        <dbReference type="EC" id="2.1.1.33"/>
    </reaction>
</comment>
<dbReference type="InterPro" id="IPR003358">
    <property type="entry name" value="tRNA_(Gua-N-7)_MeTrfase_Trmb"/>
</dbReference>
<feature type="binding site" evidence="7">
    <location>
        <position position="142"/>
    </location>
    <ligand>
        <name>S-adenosyl-L-methionine</name>
        <dbReference type="ChEBI" id="CHEBI:59789"/>
    </ligand>
</feature>
<keyword evidence="3 7" id="KW-0489">Methyltransferase</keyword>
<evidence type="ECO:0000256" key="7">
    <source>
        <dbReference type="HAMAP-Rule" id="MF_01057"/>
    </source>
</evidence>
<comment type="caution">
    <text evidence="8">The sequence shown here is derived from an EMBL/GenBank/DDBJ whole genome shotgun (WGS) entry which is preliminary data.</text>
</comment>
<name>A0ABV7L5W7_9PROT</name>
<dbReference type="NCBIfam" id="TIGR00091">
    <property type="entry name" value="tRNA (guanosine(46)-N7)-methyltransferase TrmB"/>
    <property type="match status" value="1"/>
</dbReference>
<feature type="binding site" evidence="7">
    <location>
        <position position="93"/>
    </location>
    <ligand>
        <name>S-adenosyl-L-methionine</name>
        <dbReference type="ChEBI" id="CHEBI:59789"/>
    </ligand>
</feature>
<dbReference type="Proteomes" id="UP001595528">
    <property type="component" value="Unassembled WGS sequence"/>
</dbReference>
<dbReference type="PROSITE" id="PS51625">
    <property type="entry name" value="SAM_MT_TRMB"/>
    <property type="match status" value="1"/>
</dbReference>